<keyword evidence="2" id="KW-1185">Reference proteome</keyword>
<gene>
    <name evidence="1" type="ORF">BJ138DRAFT_1154687</name>
</gene>
<comment type="caution">
    <text evidence="1">The sequence shown here is derived from an EMBL/GenBank/DDBJ whole genome shotgun (WGS) entry which is preliminary data.</text>
</comment>
<name>A0ACB8A9E7_9AGAM</name>
<dbReference type="Proteomes" id="UP000790377">
    <property type="component" value="Unassembled WGS sequence"/>
</dbReference>
<accession>A0ACB8A9E7</accession>
<protein>
    <submittedName>
        <fullName evidence="1">Uncharacterized protein</fullName>
    </submittedName>
</protein>
<proteinExistence type="predicted"/>
<evidence type="ECO:0000313" key="2">
    <source>
        <dbReference type="Proteomes" id="UP000790377"/>
    </source>
</evidence>
<reference evidence="1" key="1">
    <citation type="journal article" date="2021" name="New Phytol.">
        <title>Evolutionary innovations through gain and loss of genes in the ectomycorrhizal Boletales.</title>
        <authorList>
            <person name="Wu G."/>
            <person name="Miyauchi S."/>
            <person name="Morin E."/>
            <person name="Kuo A."/>
            <person name="Drula E."/>
            <person name="Varga T."/>
            <person name="Kohler A."/>
            <person name="Feng B."/>
            <person name="Cao Y."/>
            <person name="Lipzen A."/>
            <person name="Daum C."/>
            <person name="Hundley H."/>
            <person name="Pangilinan J."/>
            <person name="Johnson J."/>
            <person name="Barry K."/>
            <person name="LaButti K."/>
            <person name="Ng V."/>
            <person name="Ahrendt S."/>
            <person name="Min B."/>
            <person name="Choi I.G."/>
            <person name="Park H."/>
            <person name="Plett J.M."/>
            <person name="Magnuson J."/>
            <person name="Spatafora J.W."/>
            <person name="Nagy L.G."/>
            <person name="Henrissat B."/>
            <person name="Grigoriev I.V."/>
            <person name="Yang Z.L."/>
            <person name="Xu J."/>
            <person name="Martin F.M."/>
        </authorList>
    </citation>
    <scope>NUCLEOTIDE SEQUENCE</scope>
    <source>
        <strain evidence="1">ATCC 28755</strain>
    </source>
</reference>
<evidence type="ECO:0000313" key="1">
    <source>
        <dbReference type="EMBL" id="KAH7909670.1"/>
    </source>
</evidence>
<organism evidence="1 2">
    <name type="scientific">Hygrophoropsis aurantiaca</name>
    <dbReference type="NCBI Taxonomy" id="72124"/>
    <lineage>
        <taxon>Eukaryota</taxon>
        <taxon>Fungi</taxon>
        <taxon>Dikarya</taxon>
        <taxon>Basidiomycota</taxon>
        <taxon>Agaricomycotina</taxon>
        <taxon>Agaricomycetes</taxon>
        <taxon>Agaricomycetidae</taxon>
        <taxon>Boletales</taxon>
        <taxon>Coniophorineae</taxon>
        <taxon>Hygrophoropsidaceae</taxon>
        <taxon>Hygrophoropsis</taxon>
    </lineage>
</organism>
<sequence length="587" mass="61372">MLVPLTFPVSAASAVHADVHAGVNNFDRPAYTGARAIHTPVSKTPVSLNVLETSILSEFGTVGLSSTSFVSWDENDGYARPKSISNDVGSPSIPGISGSEGISNPNHRATTGELRGPRGVALGGKDGSVYIFHPSSIISPPFESASSAALSRSSRSSTQLPIINLGVPSSASRSASPATFNAGTHDQNLTRAHSHSRRYSRTLQLQTGTSHPHSHSRTSSHTHSHSHSRSRSHSASPTSSSLSLALMATTPGALMSHSVSPRARVVSGLSKEQAEASVPRTLASKHARPGKGNHEELDDEQERLKSILKGLESNGGGSGGVREHGLVDGLIPSFDKGIVLETSSEATFGAGNARDDNNSLASPRSLLSATNSPSFVPKVLPGPELPGTQSASTSIPALKSKSAPSSPYLFSPPLNPTSPPPGTTSPPSLHLAPSPAYDLNSPPHGLALKVHTFPPRCGLGHSVRDMCVISASDIFASHGISSAKKEVRGTQKTMIISLQASGNVSVFDSRDGTLLASASTVTNFTPSAPITGSSTLNSRNTTRSWTWTGMRVVRPGFIDANTSWNVGMGIRRNDDEVSIVLSCFEWV</sequence>
<dbReference type="EMBL" id="MU267747">
    <property type="protein sequence ID" value="KAH7909670.1"/>
    <property type="molecule type" value="Genomic_DNA"/>
</dbReference>